<organism evidence="2 3">
    <name type="scientific">candidate division WOR-1 bacterium DG_54_3</name>
    <dbReference type="NCBI Taxonomy" id="1703775"/>
    <lineage>
        <taxon>Bacteria</taxon>
        <taxon>Bacillati</taxon>
        <taxon>Saganbacteria</taxon>
    </lineage>
</organism>
<dbReference type="Pfam" id="PF08291">
    <property type="entry name" value="Peptidase_M15_3"/>
    <property type="match status" value="1"/>
</dbReference>
<comment type="caution">
    <text evidence="2">The sequence shown here is derived from an EMBL/GenBank/DDBJ whole genome shotgun (WGS) entry which is preliminary data.</text>
</comment>
<sequence length="143" mass="16515">MIIMGNLSEHFNHKDFACRCQECKGEYRIHLGLVGALEQIGGHFRKKVRIVSAYWCDAYYEKLNKPKRSFHTMGKAAHINMDGVSPQELLKYAETIPELRGIGFYPKENWIHIDTRPGDPVRFVKEGNDYLPLTSDKRAKYGL</sequence>
<evidence type="ECO:0000313" key="3">
    <source>
        <dbReference type="Proteomes" id="UP000051861"/>
    </source>
</evidence>
<dbReference type="Proteomes" id="UP000051861">
    <property type="component" value="Unassembled WGS sequence"/>
</dbReference>
<dbReference type="AlphaFoldDB" id="A0A0S7Y2U0"/>
<protein>
    <recommendedName>
        <fullName evidence="1">Peptidase M15A C-terminal domain-containing protein</fullName>
    </recommendedName>
</protein>
<dbReference type="InterPro" id="IPR009045">
    <property type="entry name" value="Zn_M74/Hedgehog-like"/>
</dbReference>
<gene>
    <name evidence="2" type="ORF">AMJ44_05080</name>
</gene>
<evidence type="ECO:0000313" key="2">
    <source>
        <dbReference type="EMBL" id="KPJ68916.1"/>
    </source>
</evidence>
<evidence type="ECO:0000259" key="1">
    <source>
        <dbReference type="Pfam" id="PF08291"/>
    </source>
</evidence>
<reference evidence="2 3" key="1">
    <citation type="journal article" date="2015" name="Microbiome">
        <title>Genomic resolution of linkages in carbon, nitrogen, and sulfur cycling among widespread estuary sediment bacteria.</title>
        <authorList>
            <person name="Baker B.J."/>
            <person name="Lazar C.S."/>
            <person name="Teske A.P."/>
            <person name="Dick G.J."/>
        </authorList>
    </citation>
    <scope>NUCLEOTIDE SEQUENCE [LARGE SCALE GENOMIC DNA]</scope>
    <source>
        <strain evidence="2">DG_54_3</strain>
    </source>
</reference>
<feature type="domain" description="Peptidase M15A C-terminal" evidence="1">
    <location>
        <begin position="10"/>
        <end position="114"/>
    </location>
</feature>
<proteinExistence type="predicted"/>
<name>A0A0S7Y2U0_UNCSA</name>
<accession>A0A0S7Y2U0</accession>
<dbReference type="SUPFAM" id="SSF55166">
    <property type="entry name" value="Hedgehog/DD-peptidase"/>
    <property type="match status" value="1"/>
</dbReference>
<dbReference type="InterPro" id="IPR013230">
    <property type="entry name" value="Peptidase_M15A_C"/>
</dbReference>
<dbReference type="EMBL" id="LIZX01000036">
    <property type="protein sequence ID" value="KPJ68916.1"/>
    <property type="molecule type" value="Genomic_DNA"/>
</dbReference>
<dbReference type="Gene3D" id="3.30.1380.10">
    <property type="match status" value="1"/>
</dbReference>